<dbReference type="Gene3D" id="3.40.50.720">
    <property type="entry name" value="NAD(P)-binding Rossmann-like Domain"/>
    <property type="match status" value="1"/>
</dbReference>
<reference evidence="2 3" key="1">
    <citation type="submission" date="2019-03" db="EMBL/GenBank/DDBJ databases">
        <title>Freshwater and sediment microbial communities from various areas in North America, analyzing microbe dynamics in response to fracking.</title>
        <authorList>
            <person name="Lamendella R."/>
        </authorList>
    </citation>
    <scope>NUCLEOTIDE SEQUENCE [LARGE SCALE GENOMIC DNA]</scope>
    <source>
        <strain evidence="2 3">175.2</strain>
    </source>
</reference>
<proteinExistence type="predicted"/>
<dbReference type="PANTHER" id="PTHR43580">
    <property type="entry name" value="OXIDOREDUCTASE GLYR1-RELATED"/>
    <property type="match status" value="1"/>
</dbReference>
<dbReference type="EMBL" id="SMAR01000072">
    <property type="protein sequence ID" value="TCT27912.1"/>
    <property type="molecule type" value="Genomic_DNA"/>
</dbReference>
<dbReference type="InterPro" id="IPR036291">
    <property type="entry name" value="NAD(P)-bd_dom_sf"/>
</dbReference>
<sequence length="64" mass="6902">MKIAYIGLGTMGQGMVHNLLKAGHEIRVWNRTTFDLPETLAGAEPQNTIAEAVSGCELVMVCLT</sequence>
<evidence type="ECO:0000313" key="2">
    <source>
        <dbReference type="EMBL" id="TCT27912.1"/>
    </source>
</evidence>
<name>A0A4R3NEB9_9HYPH</name>
<dbReference type="InterPro" id="IPR006115">
    <property type="entry name" value="6PGDH_NADP-bd"/>
</dbReference>
<dbReference type="RefSeq" id="WP_165972920.1">
    <property type="nucleotide sequence ID" value="NZ_SMAR01000072.1"/>
</dbReference>
<dbReference type="GO" id="GO:0050661">
    <property type="term" value="F:NADP binding"/>
    <property type="evidence" value="ECO:0007669"/>
    <property type="project" value="InterPro"/>
</dbReference>
<dbReference type="PANTHER" id="PTHR43580:SF2">
    <property type="entry name" value="CYTOKINE-LIKE NUCLEAR FACTOR N-PAC"/>
    <property type="match status" value="1"/>
</dbReference>
<dbReference type="AlphaFoldDB" id="A0A4R3NEB9"/>
<dbReference type="GO" id="GO:0016491">
    <property type="term" value="F:oxidoreductase activity"/>
    <property type="evidence" value="ECO:0007669"/>
    <property type="project" value="InterPro"/>
</dbReference>
<feature type="non-terminal residue" evidence="2">
    <location>
        <position position="64"/>
    </location>
</feature>
<accession>A0A4R3NEB9</accession>
<comment type="caution">
    <text evidence="2">The sequence shown here is derived from an EMBL/GenBank/DDBJ whole genome shotgun (WGS) entry which is preliminary data.</text>
</comment>
<dbReference type="Pfam" id="PF03446">
    <property type="entry name" value="NAD_binding_2"/>
    <property type="match status" value="1"/>
</dbReference>
<dbReference type="InterPro" id="IPR002204">
    <property type="entry name" value="3-OH-isobutyrate_DH-rel_CS"/>
</dbReference>
<organism evidence="2 3">
    <name type="scientific">Martelella mediterranea</name>
    <dbReference type="NCBI Taxonomy" id="293089"/>
    <lineage>
        <taxon>Bacteria</taxon>
        <taxon>Pseudomonadati</taxon>
        <taxon>Pseudomonadota</taxon>
        <taxon>Alphaproteobacteria</taxon>
        <taxon>Hyphomicrobiales</taxon>
        <taxon>Aurantimonadaceae</taxon>
        <taxon>Martelella</taxon>
    </lineage>
</organism>
<dbReference type="Proteomes" id="UP000295097">
    <property type="component" value="Unassembled WGS sequence"/>
</dbReference>
<evidence type="ECO:0000259" key="1">
    <source>
        <dbReference type="Pfam" id="PF03446"/>
    </source>
</evidence>
<evidence type="ECO:0000313" key="3">
    <source>
        <dbReference type="Proteomes" id="UP000295097"/>
    </source>
</evidence>
<gene>
    <name evidence="2" type="ORF">EDC90_10728</name>
</gene>
<dbReference type="InterPro" id="IPR051265">
    <property type="entry name" value="HIBADH-related_NP60_sf"/>
</dbReference>
<protein>
    <submittedName>
        <fullName evidence="2">6-phosphogluconate dehydrogenase-like protein</fullName>
    </submittedName>
</protein>
<dbReference type="PROSITE" id="PS00895">
    <property type="entry name" value="3_HYDROXYISOBUT_DH"/>
    <property type="match status" value="1"/>
</dbReference>
<dbReference type="SUPFAM" id="SSF51735">
    <property type="entry name" value="NAD(P)-binding Rossmann-fold domains"/>
    <property type="match status" value="1"/>
</dbReference>
<dbReference type="GO" id="GO:0016054">
    <property type="term" value="P:organic acid catabolic process"/>
    <property type="evidence" value="ECO:0007669"/>
    <property type="project" value="UniProtKB-ARBA"/>
</dbReference>
<feature type="domain" description="6-phosphogluconate dehydrogenase NADP-binding" evidence="1">
    <location>
        <begin position="2"/>
        <end position="63"/>
    </location>
</feature>
<keyword evidence="3" id="KW-1185">Reference proteome</keyword>